<dbReference type="InterPro" id="IPR027417">
    <property type="entry name" value="P-loop_NTPase"/>
</dbReference>
<reference evidence="12" key="1">
    <citation type="submission" date="2020-04" db="EMBL/GenBank/DDBJ databases">
        <title>A desert anoxygenic phototrophic bacterium fixes CO2 using RubisCO under aerobic conditions.</title>
        <authorList>
            <person name="Tang K."/>
        </authorList>
    </citation>
    <scope>NUCLEOTIDE SEQUENCE [LARGE SCALE GENOMIC DNA]</scope>
    <source>
        <strain evidence="12">MIMtkB3</strain>
    </source>
</reference>
<dbReference type="PROSITE" id="PS50893">
    <property type="entry name" value="ABC_TRANSPORTER_2"/>
    <property type="match status" value="1"/>
</dbReference>
<keyword evidence="7" id="KW-1278">Translocase</keyword>
<protein>
    <submittedName>
        <fullName evidence="12">Molybdenum ABC transporter ATP-binding protein</fullName>
    </submittedName>
</protein>
<organism evidence="12 13">
    <name type="scientific">Aerophototrophica crusticola</name>
    <dbReference type="NCBI Taxonomy" id="1709002"/>
    <lineage>
        <taxon>Bacteria</taxon>
        <taxon>Pseudomonadati</taxon>
        <taxon>Pseudomonadota</taxon>
        <taxon>Alphaproteobacteria</taxon>
        <taxon>Rhodospirillales</taxon>
        <taxon>Rhodospirillaceae</taxon>
        <taxon>Aerophototrophica</taxon>
    </lineage>
</organism>
<dbReference type="InterPro" id="IPR005116">
    <property type="entry name" value="Transp-assoc_OB_typ1"/>
</dbReference>
<evidence type="ECO:0000256" key="2">
    <source>
        <dbReference type="ARBA" id="ARBA00022475"/>
    </source>
</evidence>
<proteinExistence type="predicted"/>
<keyword evidence="1" id="KW-0813">Transport</keyword>
<dbReference type="SMART" id="SM00382">
    <property type="entry name" value="AAA"/>
    <property type="match status" value="1"/>
</dbReference>
<evidence type="ECO:0000256" key="9">
    <source>
        <dbReference type="PROSITE-ProRule" id="PRU01213"/>
    </source>
</evidence>
<dbReference type="GO" id="GO:0016020">
    <property type="term" value="C:membrane"/>
    <property type="evidence" value="ECO:0007669"/>
    <property type="project" value="InterPro"/>
</dbReference>
<dbReference type="Proteomes" id="UP000501891">
    <property type="component" value="Chromosome"/>
</dbReference>
<accession>A0A858R4G8</accession>
<dbReference type="GO" id="GO:0015098">
    <property type="term" value="F:molybdate ion transmembrane transporter activity"/>
    <property type="evidence" value="ECO:0007669"/>
    <property type="project" value="InterPro"/>
</dbReference>
<keyword evidence="4" id="KW-0997">Cell inner membrane</keyword>
<evidence type="ECO:0000256" key="7">
    <source>
        <dbReference type="ARBA" id="ARBA00022967"/>
    </source>
</evidence>
<keyword evidence="6 12" id="KW-0067">ATP-binding</keyword>
<dbReference type="InterPro" id="IPR008995">
    <property type="entry name" value="Mo/tungstate-bd_C_term_dom"/>
</dbReference>
<dbReference type="PROSITE" id="PS51866">
    <property type="entry name" value="MOP"/>
    <property type="match status" value="1"/>
</dbReference>
<dbReference type="Pfam" id="PF03459">
    <property type="entry name" value="TOBE"/>
    <property type="match status" value="1"/>
</dbReference>
<dbReference type="PANTHER" id="PTHR43514">
    <property type="entry name" value="ABC TRANSPORTER I FAMILY MEMBER 10"/>
    <property type="match status" value="1"/>
</dbReference>
<dbReference type="Gene3D" id="2.40.50.100">
    <property type="match status" value="1"/>
</dbReference>
<feature type="domain" description="Mop" evidence="11">
    <location>
        <begin position="296"/>
        <end position="362"/>
    </location>
</feature>
<keyword evidence="8" id="KW-0472">Membrane</keyword>
<dbReference type="InterPro" id="IPR011868">
    <property type="entry name" value="ModC_ABC_ATP-bd"/>
</dbReference>
<evidence type="ECO:0000256" key="6">
    <source>
        <dbReference type="ARBA" id="ARBA00022840"/>
    </source>
</evidence>
<dbReference type="PANTHER" id="PTHR43514:SF4">
    <property type="entry name" value="ABC TRANSPORTER I FAMILY MEMBER 10"/>
    <property type="match status" value="1"/>
</dbReference>
<feature type="domain" description="ABC transporter" evidence="10">
    <location>
        <begin position="2"/>
        <end position="236"/>
    </location>
</feature>
<evidence type="ECO:0000313" key="13">
    <source>
        <dbReference type="Proteomes" id="UP000501891"/>
    </source>
</evidence>
<keyword evidence="3 9" id="KW-0500">Molybdenum</keyword>
<dbReference type="InterPro" id="IPR004606">
    <property type="entry name" value="Mop_domain"/>
</dbReference>
<evidence type="ECO:0000256" key="4">
    <source>
        <dbReference type="ARBA" id="ARBA00022519"/>
    </source>
</evidence>
<name>A0A858R4G8_9PROT</name>
<sequence length="366" mass="38488">MAEGLSVSLRHRQGDFTVEADFRAGPGVTALFGRSGAGKTTLLRAVAGLLRPQQGRITLGGRVFVDTGTGAWLPPHRRRVGYVFQDARLFPHLTVRQNLAYGRWFAGRGGATTVPFDDIVGMLGIVPLLGRRPGGLSGGERQRVAIGRALLAGAEVLLLDEPLASLDAARRAEILPYLERLRDGLDLPILHVSHSLAEVVRLATALVLVEQGRVVASGPLAAMLARPDLAALFGRFGTATLLEGTVEGHDPAWELTRVATPAGPLLLPRLDRPVGAAVRLRVLARDVLLSTRPPRDLSARNVLPGMVTALLPGTGAEMEASLDMAGQPLTASLTRLAAAELGLAPGQPVWAVVKAVAVVDGGTGLD</sequence>
<dbReference type="SUPFAM" id="SSF50331">
    <property type="entry name" value="MOP-like"/>
    <property type="match status" value="1"/>
</dbReference>
<dbReference type="EMBL" id="CP051775">
    <property type="protein sequence ID" value="QJE72083.1"/>
    <property type="molecule type" value="Genomic_DNA"/>
</dbReference>
<dbReference type="InterPro" id="IPR050334">
    <property type="entry name" value="Molybdenum_import_ModC"/>
</dbReference>
<dbReference type="InterPro" id="IPR003439">
    <property type="entry name" value="ABC_transporter-like_ATP-bd"/>
</dbReference>
<dbReference type="InterPro" id="IPR017871">
    <property type="entry name" value="ABC_transporter-like_CS"/>
</dbReference>
<keyword evidence="13" id="KW-1185">Reference proteome</keyword>
<dbReference type="KEGG" id="acru:HHL28_02255"/>
<evidence type="ECO:0000256" key="5">
    <source>
        <dbReference type="ARBA" id="ARBA00022741"/>
    </source>
</evidence>
<evidence type="ECO:0000256" key="1">
    <source>
        <dbReference type="ARBA" id="ARBA00022448"/>
    </source>
</evidence>
<gene>
    <name evidence="12" type="primary">modC</name>
    <name evidence="12" type="ORF">HHL28_02255</name>
</gene>
<dbReference type="GO" id="GO:0140359">
    <property type="term" value="F:ABC-type transporter activity"/>
    <property type="evidence" value="ECO:0007669"/>
    <property type="project" value="InterPro"/>
</dbReference>
<dbReference type="GO" id="GO:0016887">
    <property type="term" value="F:ATP hydrolysis activity"/>
    <property type="evidence" value="ECO:0007669"/>
    <property type="project" value="InterPro"/>
</dbReference>
<dbReference type="PROSITE" id="PS00211">
    <property type="entry name" value="ABC_TRANSPORTER_1"/>
    <property type="match status" value="1"/>
</dbReference>
<dbReference type="AlphaFoldDB" id="A0A858R4G8"/>
<dbReference type="NCBIfam" id="TIGR02142">
    <property type="entry name" value="modC_ABC"/>
    <property type="match status" value="1"/>
</dbReference>
<evidence type="ECO:0000313" key="12">
    <source>
        <dbReference type="EMBL" id="QJE72083.1"/>
    </source>
</evidence>
<evidence type="ECO:0000256" key="8">
    <source>
        <dbReference type="ARBA" id="ARBA00023136"/>
    </source>
</evidence>
<dbReference type="Gene3D" id="3.40.50.300">
    <property type="entry name" value="P-loop containing nucleotide triphosphate hydrolases"/>
    <property type="match status" value="1"/>
</dbReference>
<dbReference type="Pfam" id="PF00005">
    <property type="entry name" value="ABC_tran"/>
    <property type="match status" value="1"/>
</dbReference>
<dbReference type="GO" id="GO:0005524">
    <property type="term" value="F:ATP binding"/>
    <property type="evidence" value="ECO:0007669"/>
    <property type="project" value="UniProtKB-KW"/>
</dbReference>
<evidence type="ECO:0000259" key="10">
    <source>
        <dbReference type="PROSITE" id="PS50893"/>
    </source>
</evidence>
<keyword evidence="5" id="KW-0547">Nucleotide-binding</keyword>
<dbReference type="InterPro" id="IPR003593">
    <property type="entry name" value="AAA+_ATPase"/>
</dbReference>
<evidence type="ECO:0000259" key="11">
    <source>
        <dbReference type="PROSITE" id="PS51866"/>
    </source>
</evidence>
<keyword evidence="2" id="KW-1003">Cell membrane</keyword>
<evidence type="ECO:0000256" key="3">
    <source>
        <dbReference type="ARBA" id="ARBA00022505"/>
    </source>
</evidence>
<dbReference type="SUPFAM" id="SSF52540">
    <property type="entry name" value="P-loop containing nucleoside triphosphate hydrolases"/>
    <property type="match status" value="1"/>
</dbReference>